<evidence type="ECO:0000313" key="1">
    <source>
        <dbReference type="EMBL" id="MCI04504.1"/>
    </source>
</evidence>
<sequence>MKFQLNPPSSAAVTVFFPSSSVVTNTFFGPTVVMTDEDIGKRMTVAIDSGDDGGLGGGLS</sequence>
<protein>
    <submittedName>
        <fullName evidence="1">Uncharacterized protein</fullName>
    </submittedName>
</protein>
<reference evidence="1 2" key="1">
    <citation type="journal article" date="2018" name="Front. Plant Sci.">
        <title>Red Clover (Trifolium pratense) and Zigzag Clover (T. medium) - A Picture of Genomic Similarities and Differences.</title>
        <authorList>
            <person name="Dluhosova J."/>
            <person name="Istvanek J."/>
            <person name="Nedelnik J."/>
            <person name="Repkova J."/>
        </authorList>
    </citation>
    <scope>NUCLEOTIDE SEQUENCE [LARGE SCALE GENOMIC DNA]</scope>
    <source>
        <strain evidence="2">cv. 10/8</strain>
        <tissue evidence="1">Leaf</tissue>
    </source>
</reference>
<comment type="caution">
    <text evidence="1">The sequence shown here is derived from an EMBL/GenBank/DDBJ whole genome shotgun (WGS) entry which is preliminary data.</text>
</comment>
<proteinExistence type="predicted"/>
<evidence type="ECO:0000313" key="2">
    <source>
        <dbReference type="Proteomes" id="UP000265520"/>
    </source>
</evidence>
<keyword evidence="2" id="KW-1185">Reference proteome</keyword>
<name>A0A392NYI4_9FABA</name>
<organism evidence="1 2">
    <name type="scientific">Trifolium medium</name>
    <dbReference type="NCBI Taxonomy" id="97028"/>
    <lineage>
        <taxon>Eukaryota</taxon>
        <taxon>Viridiplantae</taxon>
        <taxon>Streptophyta</taxon>
        <taxon>Embryophyta</taxon>
        <taxon>Tracheophyta</taxon>
        <taxon>Spermatophyta</taxon>
        <taxon>Magnoliopsida</taxon>
        <taxon>eudicotyledons</taxon>
        <taxon>Gunneridae</taxon>
        <taxon>Pentapetalae</taxon>
        <taxon>rosids</taxon>
        <taxon>fabids</taxon>
        <taxon>Fabales</taxon>
        <taxon>Fabaceae</taxon>
        <taxon>Papilionoideae</taxon>
        <taxon>50 kb inversion clade</taxon>
        <taxon>NPAAA clade</taxon>
        <taxon>Hologalegina</taxon>
        <taxon>IRL clade</taxon>
        <taxon>Trifolieae</taxon>
        <taxon>Trifolium</taxon>
    </lineage>
</organism>
<accession>A0A392NYI4</accession>
<dbReference type="AlphaFoldDB" id="A0A392NYI4"/>
<dbReference type="EMBL" id="LXQA010055609">
    <property type="protein sequence ID" value="MCI04504.1"/>
    <property type="molecule type" value="Genomic_DNA"/>
</dbReference>
<gene>
    <name evidence="1" type="ORF">A2U01_0025551</name>
</gene>
<dbReference type="Proteomes" id="UP000265520">
    <property type="component" value="Unassembled WGS sequence"/>
</dbReference>